<evidence type="ECO:0000256" key="1">
    <source>
        <dbReference type="SAM" id="MobiDB-lite"/>
    </source>
</evidence>
<comment type="caution">
    <text evidence="2">The sequence shown here is derived from an EMBL/GenBank/DDBJ whole genome shotgun (WGS) entry which is preliminary data.</text>
</comment>
<organism evidence="2 3">
    <name type="scientific">Henosepilachna vigintioctopunctata</name>
    <dbReference type="NCBI Taxonomy" id="420089"/>
    <lineage>
        <taxon>Eukaryota</taxon>
        <taxon>Metazoa</taxon>
        <taxon>Ecdysozoa</taxon>
        <taxon>Arthropoda</taxon>
        <taxon>Hexapoda</taxon>
        <taxon>Insecta</taxon>
        <taxon>Pterygota</taxon>
        <taxon>Neoptera</taxon>
        <taxon>Endopterygota</taxon>
        <taxon>Coleoptera</taxon>
        <taxon>Polyphaga</taxon>
        <taxon>Cucujiformia</taxon>
        <taxon>Coccinelloidea</taxon>
        <taxon>Coccinellidae</taxon>
        <taxon>Epilachninae</taxon>
        <taxon>Epilachnini</taxon>
        <taxon>Henosepilachna</taxon>
    </lineage>
</organism>
<keyword evidence="3" id="KW-1185">Reference proteome</keyword>
<evidence type="ECO:0000313" key="3">
    <source>
        <dbReference type="Proteomes" id="UP001431783"/>
    </source>
</evidence>
<proteinExistence type="predicted"/>
<dbReference type="Proteomes" id="UP001431783">
    <property type="component" value="Unassembled WGS sequence"/>
</dbReference>
<gene>
    <name evidence="2" type="ORF">WA026_013913</name>
</gene>
<feature type="region of interest" description="Disordered" evidence="1">
    <location>
        <begin position="1"/>
        <end position="23"/>
    </location>
</feature>
<reference evidence="2 3" key="1">
    <citation type="submission" date="2023-03" db="EMBL/GenBank/DDBJ databases">
        <title>Genome insight into feeding habits of ladybird beetles.</title>
        <authorList>
            <person name="Li H.-S."/>
            <person name="Huang Y.-H."/>
            <person name="Pang H."/>
        </authorList>
    </citation>
    <scope>NUCLEOTIDE SEQUENCE [LARGE SCALE GENOMIC DNA]</scope>
    <source>
        <strain evidence="2">SYSU_2023b</strain>
        <tissue evidence="2">Whole body</tissue>
    </source>
</reference>
<evidence type="ECO:0000313" key="2">
    <source>
        <dbReference type="EMBL" id="KAK9876539.1"/>
    </source>
</evidence>
<name>A0AAW1UB67_9CUCU</name>
<dbReference type="AlphaFoldDB" id="A0AAW1UB67"/>
<feature type="compositionally biased region" description="Low complexity" evidence="1">
    <location>
        <begin position="61"/>
        <end position="75"/>
    </location>
</feature>
<dbReference type="EMBL" id="JARQZJ010000037">
    <property type="protein sequence ID" value="KAK9876539.1"/>
    <property type="molecule type" value="Genomic_DNA"/>
</dbReference>
<sequence length="199" mass="23182">MSSTSNNDRIENKTQLEKKPDFISFNKSPCSNFTPPHYSSPMKAEYYNQNKWKANREFNHSINTSGSYSESSYNNSRRRYSPLQRCNKFNNYSGNYSQNYSAQQYSPQGSNHCNNYSGNYSQNYSAQKYSPQGSNHCNKYSGNYSGNFSSNASSTNQYSFPRSGSTKHERDITCYLHPSFMEDPWKRLEDEYLQKNKKQ</sequence>
<accession>A0AAW1UB67</accession>
<feature type="compositionally biased region" description="Basic and acidic residues" evidence="1">
    <location>
        <begin position="8"/>
        <end position="21"/>
    </location>
</feature>
<protein>
    <submittedName>
        <fullName evidence="2">Uncharacterized protein</fullName>
    </submittedName>
</protein>
<feature type="region of interest" description="Disordered" evidence="1">
    <location>
        <begin position="61"/>
        <end position="80"/>
    </location>
</feature>